<dbReference type="Proteomes" id="UP000255284">
    <property type="component" value="Unassembled WGS sequence"/>
</dbReference>
<dbReference type="EMBL" id="UGGQ01000006">
    <property type="protein sequence ID" value="STO17516.1"/>
    <property type="molecule type" value="Genomic_DNA"/>
</dbReference>
<evidence type="ECO:0000256" key="1">
    <source>
        <dbReference type="SAM" id="SignalP"/>
    </source>
</evidence>
<keyword evidence="1" id="KW-0732">Signal</keyword>
<reference evidence="2 3" key="1">
    <citation type="submission" date="2018-06" db="EMBL/GenBank/DDBJ databases">
        <authorList>
            <consortium name="Pathogen Informatics"/>
            <person name="Doyle S."/>
        </authorList>
    </citation>
    <scope>NUCLEOTIDE SEQUENCE [LARGE SCALE GENOMIC DNA]</scope>
    <source>
        <strain evidence="2 3">NCTC11819</strain>
    </source>
</reference>
<feature type="signal peptide" evidence="1">
    <location>
        <begin position="1"/>
        <end position="29"/>
    </location>
</feature>
<organism evidence="2 3">
    <name type="scientific">Mobiluncus mulieris</name>
    <dbReference type="NCBI Taxonomy" id="2052"/>
    <lineage>
        <taxon>Bacteria</taxon>
        <taxon>Bacillati</taxon>
        <taxon>Actinomycetota</taxon>
        <taxon>Actinomycetes</taxon>
        <taxon>Actinomycetales</taxon>
        <taxon>Actinomycetaceae</taxon>
        <taxon>Mobiluncus</taxon>
    </lineage>
</organism>
<accession>A0A8G2HUE8</accession>
<protein>
    <recommendedName>
        <fullName evidence="4">Flagellar protein FlhE</fullName>
    </recommendedName>
</protein>
<evidence type="ECO:0000313" key="2">
    <source>
        <dbReference type="EMBL" id="STO17516.1"/>
    </source>
</evidence>
<evidence type="ECO:0008006" key="4">
    <source>
        <dbReference type="Google" id="ProtNLM"/>
    </source>
</evidence>
<dbReference type="RefSeq" id="WP_039886085.1">
    <property type="nucleotide sequence ID" value="NZ_JABCUO010000012.1"/>
</dbReference>
<dbReference type="AlphaFoldDB" id="A0A8G2HUE8"/>
<sequence length="160" mass="16917">MKARILKLMSGVTAALLLTLSVGVTTASAESSWQGQASNTPAIVRTMNYYGSPIFAPPSPAPSGKVKMITFNATFANVPAGKQVFGGICPVGYSERYCADITDKIYGAAAVGSVTLKDFGLSNLPASTSFFFVWGIADSADNLVSPNMVVNRQQMVVFYE</sequence>
<name>A0A8G2HUE8_9ACTO</name>
<gene>
    <name evidence="2" type="ORF">NCTC11819_02110</name>
</gene>
<dbReference type="GeneID" id="61167843"/>
<proteinExistence type="predicted"/>
<evidence type="ECO:0000313" key="3">
    <source>
        <dbReference type="Proteomes" id="UP000255284"/>
    </source>
</evidence>
<comment type="caution">
    <text evidence="2">The sequence shown here is derived from an EMBL/GenBank/DDBJ whole genome shotgun (WGS) entry which is preliminary data.</text>
</comment>
<feature type="chain" id="PRO_5034591812" description="Flagellar protein FlhE" evidence="1">
    <location>
        <begin position="30"/>
        <end position="160"/>
    </location>
</feature>